<dbReference type="InterPro" id="IPR032534">
    <property type="entry name" value="EcxA_zinc-bd"/>
</dbReference>
<dbReference type="PANTHER" id="PTHR38478">
    <property type="entry name" value="PEPTIDASE M1A AND M12B"/>
    <property type="match status" value="1"/>
</dbReference>
<dbReference type="InterPro" id="IPR024079">
    <property type="entry name" value="MetalloPept_cat_dom_sf"/>
</dbReference>
<proteinExistence type="predicted"/>
<keyword evidence="4" id="KW-0378">Hydrolase</keyword>
<dbReference type="Proteomes" id="UP000642920">
    <property type="component" value="Unassembled WGS sequence"/>
</dbReference>
<feature type="domain" description="EcxA zinc-binding" evidence="1">
    <location>
        <begin position="429"/>
        <end position="735"/>
    </location>
</feature>
<evidence type="ECO:0000259" key="3">
    <source>
        <dbReference type="Pfam" id="PF17162"/>
    </source>
</evidence>
<comment type="caution">
    <text evidence="4">The sequence shown here is derived from an EMBL/GenBank/DDBJ whole genome shotgun (WGS) entry which is preliminary data.</text>
</comment>
<evidence type="ECO:0000313" key="4">
    <source>
        <dbReference type="EMBL" id="MBL0763660.1"/>
    </source>
</evidence>
<accession>A0A937A4W1</accession>
<keyword evidence="4" id="KW-0645">Protease</keyword>
<dbReference type="PANTHER" id="PTHR38478:SF1">
    <property type="entry name" value="ZINC DEPENDENT METALLOPROTEASE DOMAIN LIPOPROTEIN"/>
    <property type="match status" value="1"/>
</dbReference>
<dbReference type="AlphaFoldDB" id="A0A937A4W1"/>
<sequence>MIPKNTKWILAFMALITFSIEGNAQLFNKKKKKKESVKSEQKSNSPFKKYSEVITKEAESDEGLFTFHKVGAKHYFEISDDLLEKEILIVSRISGHVKGLNFGGAGMKSRPQQVIRFQKKDHQLLLRSVSYNSVADENDPIYLSVKNNNFEPIIESFKIEALGKDSSSYVINVDDFFTTDVPLIGALYDSQRKAFKISTVDKSRSVIVHGKAFPENVEIRHILTYKGSELPDNQLTGALSIEMNQSMILLPEKPMVPRNFDERVGYFSIRQINYSSDAQKAESDRFITKWRLEPSDWDAYNKGEAVEPVKPIVYYIDPATPNQWRKYIKQGVEDWQKAFEKAGLKNAIIAKDAPTKEEDPDWSPEDVRYSVIRYIATDIQNAQGPHVHDPRTGEILESDILWYHNVMNLLRNWYFVQTAAVNPEAQNIKFKDELMGELIRFVAAHEVGHTLGLPHNMGSSVAYPIDSLRSPEFTSTHGVAPSIMDYARFNYIAQPEDGIKNFFPKIGEYDDWAIKYGYKPIPNIDLPEEEEPILNEWILEKAGNPVYRYGRQRRDPIDPTAQTEDIGDDSMEASELGIANLKRIALKLMEWGTEPGENYDDLQELYNNVVGQYNRYMGHVTSNVGGVYEYYKTSDEDGAVYTHVDEEKQARAIAFLNKQLFATPEWLIDPAILSRIEEEGIVDRIKALQTRTFSRLLDGKRVKRILENEALNGANAYTAVEMMTDLRRSVFSELRSGKEIDTYRRNLQKNFVEELGNLLNTDNDDLRSTDIPSIAKGNLTLLKVEINRGIGRQSNTSSRFHLQYLSDRIDQLLNPKG</sequence>
<dbReference type="InterPro" id="IPR033428">
    <property type="entry name" value="DUF5118"/>
</dbReference>
<feature type="domain" description="DUF5118" evidence="3">
    <location>
        <begin position="48"/>
        <end position="94"/>
    </location>
</feature>
<keyword evidence="4" id="KW-0482">Metalloprotease</keyword>
<dbReference type="RefSeq" id="WP_201916502.1">
    <property type="nucleotide sequence ID" value="NZ_JAERQG010000001.1"/>
</dbReference>
<organism evidence="4 5">
    <name type="scientific">Marivirga atlantica</name>
    <dbReference type="NCBI Taxonomy" id="1548457"/>
    <lineage>
        <taxon>Bacteria</taxon>
        <taxon>Pseudomonadati</taxon>
        <taxon>Bacteroidota</taxon>
        <taxon>Cytophagia</taxon>
        <taxon>Cytophagales</taxon>
        <taxon>Marivirgaceae</taxon>
        <taxon>Marivirga</taxon>
    </lineage>
</organism>
<dbReference type="Pfam" id="PF17148">
    <property type="entry name" value="DUF5117"/>
    <property type="match status" value="1"/>
</dbReference>
<dbReference type="CDD" id="cd04276">
    <property type="entry name" value="ZnMc_MMP_like_2"/>
    <property type="match status" value="1"/>
</dbReference>
<dbReference type="EMBL" id="JAERQG010000001">
    <property type="protein sequence ID" value="MBL0763660.1"/>
    <property type="molecule type" value="Genomic_DNA"/>
</dbReference>
<evidence type="ECO:0000259" key="1">
    <source>
        <dbReference type="Pfam" id="PF16313"/>
    </source>
</evidence>
<dbReference type="InterPro" id="IPR034032">
    <property type="entry name" value="Zn_MMP-like_bac"/>
</dbReference>
<dbReference type="InterPro" id="IPR033413">
    <property type="entry name" value="DUF5117"/>
</dbReference>
<gene>
    <name evidence="4" type="ORF">JKP34_00265</name>
</gene>
<dbReference type="Pfam" id="PF16313">
    <property type="entry name" value="DUF4953"/>
    <property type="match status" value="1"/>
</dbReference>
<dbReference type="SUPFAM" id="SSF55486">
    <property type="entry name" value="Metalloproteases ('zincins'), catalytic domain"/>
    <property type="match status" value="1"/>
</dbReference>
<dbReference type="GO" id="GO:0008237">
    <property type="term" value="F:metallopeptidase activity"/>
    <property type="evidence" value="ECO:0007669"/>
    <property type="project" value="UniProtKB-KW"/>
</dbReference>
<evidence type="ECO:0000313" key="5">
    <source>
        <dbReference type="Proteomes" id="UP000642920"/>
    </source>
</evidence>
<protein>
    <submittedName>
        <fullName evidence="4">Zinc-dependent metalloprotease</fullName>
    </submittedName>
</protein>
<evidence type="ECO:0000259" key="2">
    <source>
        <dbReference type="Pfam" id="PF17148"/>
    </source>
</evidence>
<dbReference type="Pfam" id="PF17162">
    <property type="entry name" value="DUF5118"/>
    <property type="match status" value="1"/>
</dbReference>
<dbReference type="Gene3D" id="3.40.390.10">
    <property type="entry name" value="Collagenase (Catalytic Domain)"/>
    <property type="match status" value="1"/>
</dbReference>
<feature type="domain" description="DUF5117" evidence="2">
    <location>
        <begin position="110"/>
        <end position="295"/>
    </location>
</feature>
<name>A0A937A4W1_9BACT</name>
<reference evidence="4" key="1">
    <citation type="submission" date="2021-01" db="EMBL/GenBank/DDBJ databases">
        <title>Marivirga sp. nov., isolated from intertidal surface sediments.</title>
        <authorList>
            <person name="Zhang M."/>
        </authorList>
    </citation>
    <scope>NUCLEOTIDE SEQUENCE</scope>
    <source>
        <strain evidence="4">SM1354</strain>
    </source>
</reference>
<keyword evidence="5" id="KW-1185">Reference proteome</keyword>